<protein>
    <recommendedName>
        <fullName evidence="5">NB-ARC domain-containing protein</fullName>
    </recommendedName>
</protein>
<keyword evidence="4" id="KW-1185">Reference proteome</keyword>
<dbReference type="InterPro" id="IPR032675">
    <property type="entry name" value="LRR_dom_sf"/>
</dbReference>
<dbReference type="Gene3D" id="1.10.8.430">
    <property type="entry name" value="Helical domain of apoptotic protease-activating factors"/>
    <property type="match status" value="1"/>
</dbReference>
<dbReference type="Pfam" id="PF07725">
    <property type="entry name" value="LRR_3"/>
    <property type="match status" value="1"/>
</dbReference>
<dbReference type="SUPFAM" id="SSF52058">
    <property type="entry name" value="L domain-like"/>
    <property type="match status" value="1"/>
</dbReference>
<dbReference type="SUPFAM" id="SSF52540">
    <property type="entry name" value="P-loop containing nucleoside triphosphate hydrolases"/>
    <property type="match status" value="1"/>
</dbReference>
<evidence type="ECO:0000256" key="2">
    <source>
        <dbReference type="ARBA" id="ARBA00022737"/>
    </source>
</evidence>
<dbReference type="PANTHER" id="PTHR11017:SF230">
    <property type="entry name" value="ADP-RIBOSYL CYCLASE_CYCLIC ADP-RIBOSE HYDROLASE"/>
    <property type="match status" value="1"/>
</dbReference>
<sequence>MLIKGELSLLSQIFNQKEIEVCHLGVAQGNLSGKKVLVVLDEVDNWWQLEATAKQRKCFGPGSMIIITTEDRKLVKALGLGIDHIQEMNFPTEDEALEIFCHYAFGKKSPDNGFEMLTWEVTGLVGNLPLGLRIMGSYLRGMSSEDWINSLPRLRSSLDTEIESTLRFSYDNLSYKDKALFLHIVCFFVYCKVDRVKKCLEKSEIVKKQSLEEPGKRQFLWDANEIFDVLEGNTGTGNLLGISLFTSWGEEIHISKSAFDGMNIFLKVDCPPLCIPEGLNCLPNKLRLIDWLRCPLRIWPSKFSGKFLVELIMQHSNSEKLWEGIQPLQCLNPMDLSYSKYLKEIPDLSKATSLEELYLSDCESLLELTSSIGNATKLTVFKLNGLLAFEGAPIFYGYEPFSDRGDAIINQHLVFVYIDWIFQGVQTSTNSQMFLTALLSETGIEELENLELLCLCTGCFSMSGEYVEYSYANFFEAKIKWGPDLMRCEDDVKDNDTAFSDEGMDINIEAENETEEGEGAESALDEYAETSSRKRMRISKHNHAGELNSTRNVLGFAGLKCFIWNKDYSLWKTKLLHQESLSMSKHRQMSRDKTRTIRLALCNPQD</sequence>
<dbReference type="Gene3D" id="3.80.10.10">
    <property type="entry name" value="Ribonuclease Inhibitor"/>
    <property type="match status" value="1"/>
</dbReference>
<dbReference type="InterPro" id="IPR042197">
    <property type="entry name" value="Apaf_helical"/>
</dbReference>
<dbReference type="Proteomes" id="UP000824890">
    <property type="component" value="Unassembled WGS sequence"/>
</dbReference>
<proteinExistence type="predicted"/>
<dbReference type="EMBL" id="JAGKQM010000012">
    <property type="protein sequence ID" value="KAH0895926.1"/>
    <property type="molecule type" value="Genomic_DNA"/>
</dbReference>
<dbReference type="InterPro" id="IPR044974">
    <property type="entry name" value="Disease_R_plants"/>
</dbReference>
<accession>A0ABQ8AV66</accession>
<dbReference type="PRINTS" id="PR00364">
    <property type="entry name" value="DISEASERSIST"/>
</dbReference>
<evidence type="ECO:0000313" key="3">
    <source>
        <dbReference type="EMBL" id="KAH0895926.1"/>
    </source>
</evidence>
<evidence type="ECO:0000256" key="1">
    <source>
        <dbReference type="ARBA" id="ARBA00022614"/>
    </source>
</evidence>
<dbReference type="InterPro" id="IPR027417">
    <property type="entry name" value="P-loop_NTPase"/>
</dbReference>
<keyword evidence="1" id="KW-0433">Leucine-rich repeat</keyword>
<dbReference type="InterPro" id="IPR011713">
    <property type="entry name" value="Leu-rich_rpt_3"/>
</dbReference>
<gene>
    <name evidence="3" type="ORF">HID58_045494</name>
</gene>
<evidence type="ECO:0000313" key="4">
    <source>
        <dbReference type="Proteomes" id="UP000824890"/>
    </source>
</evidence>
<organism evidence="3 4">
    <name type="scientific">Brassica napus</name>
    <name type="common">Rape</name>
    <dbReference type="NCBI Taxonomy" id="3708"/>
    <lineage>
        <taxon>Eukaryota</taxon>
        <taxon>Viridiplantae</taxon>
        <taxon>Streptophyta</taxon>
        <taxon>Embryophyta</taxon>
        <taxon>Tracheophyta</taxon>
        <taxon>Spermatophyta</taxon>
        <taxon>Magnoliopsida</taxon>
        <taxon>eudicotyledons</taxon>
        <taxon>Gunneridae</taxon>
        <taxon>Pentapetalae</taxon>
        <taxon>rosids</taxon>
        <taxon>malvids</taxon>
        <taxon>Brassicales</taxon>
        <taxon>Brassicaceae</taxon>
        <taxon>Brassiceae</taxon>
        <taxon>Brassica</taxon>
    </lineage>
</organism>
<dbReference type="PANTHER" id="PTHR11017">
    <property type="entry name" value="LEUCINE-RICH REPEAT-CONTAINING PROTEIN"/>
    <property type="match status" value="1"/>
</dbReference>
<comment type="caution">
    <text evidence="3">The sequence shown here is derived from an EMBL/GenBank/DDBJ whole genome shotgun (WGS) entry which is preliminary data.</text>
</comment>
<evidence type="ECO:0008006" key="5">
    <source>
        <dbReference type="Google" id="ProtNLM"/>
    </source>
</evidence>
<dbReference type="Gene3D" id="3.40.50.300">
    <property type="entry name" value="P-loop containing nucleotide triphosphate hydrolases"/>
    <property type="match status" value="1"/>
</dbReference>
<reference evidence="3 4" key="1">
    <citation type="submission" date="2021-05" db="EMBL/GenBank/DDBJ databases">
        <title>Genome Assembly of Synthetic Allotetraploid Brassica napus Reveals Homoeologous Exchanges between Subgenomes.</title>
        <authorList>
            <person name="Davis J.T."/>
        </authorList>
    </citation>
    <scope>NUCLEOTIDE SEQUENCE [LARGE SCALE GENOMIC DNA]</scope>
    <source>
        <strain evidence="4">cv. Da-Ae</strain>
        <tissue evidence="3">Seedling</tissue>
    </source>
</reference>
<name>A0ABQ8AV66_BRANA</name>
<keyword evidence="2" id="KW-0677">Repeat</keyword>